<gene>
    <name evidence="11" type="ORF">niasHT_035943</name>
</gene>
<evidence type="ECO:0000256" key="3">
    <source>
        <dbReference type="ARBA" id="ARBA00012925"/>
    </source>
</evidence>
<keyword evidence="6 8" id="KW-0456">Lyase</keyword>
<evidence type="ECO:0000256" key="7">
    <source>
        <dbReference type="ARBA" id="ARBA00048348"/>
    </source>
</evidence>
<reference evidence="11 12" key="1">
    <citation type="submission" date="2024-10" db="EMBL/GenBank/DDBJ databases">
        <authorList>
            <person name="Kim D."/>
        </authorList>
    </citation>
    <scope>NUCLEOTIDE SEQUENCE [LARGE SCALE GENOMIC DNA]</scope>
    <source>
        <strain evidence="11">BH-2024</strain>
    </source>
</reference>
<dbReference type="PANTHER" id="PTHR18952:SF141">
    <property type="entry name" value="CARBONIC ANHYDRASE"/>
    <property type="match status" value="1"/>
</dbReference>
<accession>A0ABD2IBS0</accession>
<dbReference type="PROSITE" id="PS51144">
    <property type="entry name" value="ALPHA_CA_2"/>
    <property type="match status" value="1"/>
</dbReference>
<evidence type="ECO:0000313" key="12">
    <source>
        <dbReference type="Proteomes" id="UP001620626"/>
    </source>
</evidence>
<dbReference type="GO" id="GO:0004089">
    <property type="term" value="F:carbonate dehydratase activity"/>
    <property type="evidence" value="ECO:0007669"/>
    <property type="project" value="UniProtKB-UniRule"/>
</dbReference>
<evidence type="ECO:0000256" key="6">
    <source>
        <dbReference type="ARBA" id="ARBA00023239"/>
    </source>
</evidence>
<dbReference type="SMART" id="SM01057">
    <property type="entry name" value="Carb_anhydrase"/>
    <property type="match status" value="1"/>
</dbReference>
<keyword evidence="5 8" id="KW-0862">Zinc</keyword>
<evidence type="ECO:0000256" key="9">
    <source>
        <dbReference type="SAM" id="MobiDB-lite"/>
    </source>
</evidence>
<dbReference type="CDD" id="cd00326">
    <property type="entry name" value="alpha_CA"/>
    <property type="match status" value="1"/>
</dbReference>
<dbReference type="AlphaFoldDB" id="A0ABD2IBS0"/>
<protein>
    <recommendedName>
        <fullName evidence="3 8">Carbonic anhydrase</fullName>
        <ecNumber evidence="3 8">4.2.1.1</ecNumber>
    </recommendedName>
</protein>
<dbReference type="GO" id="GO:0008270">
    <property type="term" value="F:zinc ion binding"/>
    <property type="evidence" value="ECO:0007669"/>
    <property type="project" value="UniProtKB-UniRule"/>
</dbReference>
<evidence type="ECO:0000313" key="11">
    <source>
        <dbReference type="EMBL" id="KAL3077764.1"/>
    </source>
</evidence>
<feature type="region of interest" description="Disordered" evidence="9">
    <location>
        <begin position="1"/>
        <end position="29"/>
    </location>
</feature>
<name>A0ABD2IBS0_9BILA</name>
<feature type="compositionally biased region" description="Basic and acidic residues" evidence="9">
    <location>
        <begin position="15"/>
        <end position="29"/>
    </location>
</feature>
<sequence>MINRGNDIDESAVQRGDERGIVEEEQQPKARRVELQSPINFDLSALKRRALDEFPLCLAQYKKSLPGTYKNTGTTIKFTPNLPKTEWPQMSSQLFNQDFRFVGYHFHWSQGIDGSEHALGGLKYVAELHMVHEGLRDASEMAVLGVFITIKNASTPDNAKMVFSTEETDALTQLVHCGQTVTIGGDHTLSSKLLKLPSNNSQEMSSLSNMDHPATPFLRYQGSLTTHPYTEGVTWTMFADPLVITEEQISLLRLVRDSDEKPIEKNYRPIQSTNGREVLFFMKE</sequence>
<dbReference type="InterPro" id="IPR036398">
    <property type="entry name" value="CA_dom_sf"/>
</dbReference>
<organism evidence="11 12">
    <name type="scientific">Heterodera trifolii</name>
    <dbReference type="NCBI Taxonomy" id="157864"/>
    <lineage>
        <taxon>Eukaryota</taxon>
        <taxon>Metazoa</taxon>
        <taxon>Ecdysozoa</taxon>
        <taxon>Nematoda</taxon>
        <taxon>Chromadorea</taxon>
        <taxon>Rhabditida</taxon>
        <taxon>Tylenchina</taxon>
        <taxon>Tylenchomorpha</taxon>
        <taxon>Tylenchoidea</taxon>
        <taxon>Heteroderidae</taxon>
        <taxon>Heteroderinae</taxon>
        <taxon>Heterodera</taxon>
    </lineage>
</organism>
<dbReference type="PANTHER" id="PTHR18952">
    <property type="entry name" value="CARBONIC ANHYDRASE"/>
    <property type="match status" value="1"/>
</dbReference>
<dbReference type="SUPFAM" id="SSF51069">
    <property type="entry name" value="Carbonic anhydrase"/>
    <property type="match status" value="1"/>
</dbReference>
<dbReference type="Pfam" id="PF00194">
    <property type="entry name" value="Carb_anhydrase"/>
    <property type="match status" value="1"/>
</dbReference>
<keyword evidence="4 8" id="KW-0479">Metal-binding</keyword>
<feature type="domain" description="Alpha-carbonic anhydrase" evidence="10">
    <location>
        <begin position="6"/>
        <end position="282"/>
    </location>
</feature>
<dbReference type="InterPro" id="IPR023561">
    <property type="entry name" value="Carbonic_anhydrase_a-class"/>
</dbReference>
<proteinExistence type="inferred from homology"/>
<comment type="cofactor">
    <cofactor evidence="1 8">
        <name>Zn(2+)</name>
        <dbReference type="ChEBI" id="CHEBI:29105"/>
    </cofactor>
</comment>
<dbReference type="InterPro" id="IPR018338">
    <property type="entry name" value="Carbonic_anhydrase_a-class_CS"/>
</dbReference>
<evidence type="ECO:0000259" key="10">
    <source>
        <dbReference type="PROSITE" id="PS51144"/>
    </source>
</evidence>
<dbReference type="PROSITE" id="PS00162">
    <property type="entry name" value="ALPHA_CA_1"/>
    <property type="match status" value="1"/>
</dbReference>
<evidence type="ECO:0000256" key="8">
    <source>
        <dbReference type="RuleBase" id="RU367011"/>
    </source>
</evidence>
<dbReference type="Gene3D" id="3.10.200.10">
    <property type="entry name" value="Alpha carbonic anhydrase"/>
    <property type="match status" value="1"/>
</dbReference>
<dbReference type="EMBL" id="JBICBT010001222">
    <property type="protein sequence ID" value="KAL3077764.1"/>
    <property type="molecule type" value="Genomic_DNA"/>
</dbReference>
<dbReference type="EC" id="4.2.1.1" evidence="3 8"/>
<evidence type="ECO:0000256" key="1">
    <source>
        <dbReference type="ARBA" id="ARBA00001947"/>
    </source>
</evidence>
<evidence type="ECO:0000256" key="4">
    <source>
        <dbReference type="ARBA" id="ARBA00022723"/>
    </source>
</evidence>
<dbReference type="Proteomes" id="UP001620626">
    <property type="component" value="Unassembled WGS sequence"/>
</dbReference>
<comment type="function">
    <text evidence="8">Reversible hydration of carbon dioxide.</text>
</comment>
<comment type="similarity">
    <text evidence="2 8">Belongs to the alpha-carbonic anhydrase family.</text>
</comment>
<comment type="catalytic activity">
    <reaction evidence="7 8">
        <text>hydrogencarbonate + H(+) = CO2 + H2O</text>
        <dbReference type="Rhea" id="RHEA:10748"/>
        <dbReference type="ChEBI" id="CHEBI:15377"/>
        <dbReference type="ChEBI" id="CHEBI:15378"/>
        <dbReference type="ChEBI" id="CHEBI:16526"/>
        <dbReference type="ChEBI" id="CHEBI:17544"/>
        <dbReference type="EC" id="4.2.1.1"/>
    </reaction>
</comment>
<dbReference type="InterPro" id="IPR001148">
    <property type="entry name" value="CA_dom"/>
</dbReference>
<evidence type="ECO:0000256" key="5">
    <source>
        <dbReference type="ARBA" id="ARBA00022833"/>
    </source>
</evidence>
<keyword evidence="12" id="KW-1185">Reference proteome</keyword>
<comment type="caution">
    <text evidence="11">The sequence shown here is derived from an EMBL/GenBank/DDBJ whole genome shotgun (WGS) entry which is preliminary data.</text>
</comment>
<evidence type="ECO:0000256" key="2">
    <source>
        <dbReference type="ARBA" id="ARBA00010718"/>
    </source>
</evidence>